<keyword evidence="15" id="KW-1185">Reference proteome</keyword>
<keyword evidence="8" id="KW-0862">Zinc</keyword>
<comment type="caution">
    <text evidence="14">The sequence shown here is derived from an EMBL/GenBank/DDBJ whole genome shotgun (WGS) entry which is preliminary data.</text>
</comment>
<evidence type="ECO:0000256" key="8">
    <source>
        <dbReference type="ARBA" id="ARBA00022833"/>
    </source>
</evidence>
<keyword evidence="10" id="KW-0482">Metalloprotease</keyword>
<feature type="transmembrane region" description="Helical" evidence="12">
    <location>
        <begin position="62"/>
        <end position="80"/>
    </location>
</feature>
<evidence type="ECO:0000313" key="15">
    <source>
        <dbReference type="Proteomes" id="UP001500547"/>
    </source>
</evidence>
<evidence type="ECO:0000256" key="1">
    <source>
        <dbReference type="ARBA" id="ARBA00001947"/>
    </source>
</evidence>
<dbReference type="PANTHER" id="PTHR39188:SF3">
    <property type="entry name" value="STAGE IV SPORULATION PROTEIN FB"/>
    <property type="match status" value="1"/>
</dbReference>
<feature type="transmembrane region" description="Helical" evidence="12">
    <location>
        <begin position="119"/>
        <end position="141"/>
    </location>
</feature>
<dbReference type="Pfam" id="PF02163">
    <property type="entry name" value="Peptidase_M50"/>
    <property type="match status" value="1"/>
</dbReference>
<feature type="transmembrane region" description="Helical" evidence="12">
    <location>
        <begin position="92"/>
        <end position="112"/>
    </location>
</feature>
<name>A0ABP9QU65_9RHOO</name>
<organism evidence="14 15">
    <name type="scientific">Viridibacterium curvum</name>
    <dbReference type="NCBI Taxonomy" id="1101404"/>
    <lineage>
        <taxon>Bacteria</taxon>
        <taxon>Pseudomonadati</taxon>
        <taxon>Pseudomonadota</taxon>
        <taxon>Betaproteobacteria</taxon>
        <taxon>Rhodocyclales</taxon>
        <taxon>Rhodocyclaceae</taxon>
        <taxon>Viridibacterium</taxon>
    </lineage>
</organism>
<protein>
    <recommendedName>
        <fullName evidence="13">Peptidase M50 domain-containing protein</fullName>
    </recommendedName>
</protein>
<dbReference type="InterPro" id="IPR008915">
    <property type="entry name" value="Peptidase_M50"/>
</dbReference>
<evidence type="ECO:0000256" key="7">
    <source>
        <dbReference type="ARBA" id="ARBA00022801"/>
    </source>
</evidence>
<evidence type="ECO:0000256" key="5">
    <source>
        <dbReference type="ARBA" id="ARBA00022692"/>
    </source>
</evidence>
<dbReference type="Proteomes" id="UP001500547">
    <property type="component" value="Unassembled WGS sequence"/>
</dbReference>
<evidence type="ECO:0000256" key="12">
    <source>
        <dbReference type="SAM" id="Phobius"/>
    </source>
</evidence>
<evidence type="ECO:0000256" key="9">
    <source>
        <dbReference type="ARBA" id="ARBA00022989"/>
    </source>
</evidence>
<keyword evidence="11 12" id="KW-0472">Membrane</keyword>
<comment type="similarity">
    <text evidence="3">Belongs to the peptidase M50B family.</text>
</comment>
<proteinExistence type="inferred from homology"/>
<evidence type="ECO:0000256" key="4">
    <source>
        <dbReference type="ARBA" id="ARBA00022670"/>
    </source>
</evidence>
<dbReference type="EMBL" id="BAABLD010000008">
    <property type="protein sequence ID" value="GAA5167112.1"/>
    <property type="molecule type" value="Genomic_DNA"/>
</dbReference>
<evidence type="ECO:0000256" key="11">
    <source>
        <dbReference type="ARBA" id="ARBA00023136"/>
    </source>
</evidence>
<evidence type="ECO:0000256" key="3">
    <source>
        <dbReference type="ARBA" id="ARBA00007931"/>
    </source>
</evidence>
<feature type="transmembrane region" description="Helical" evidence="12">
    <location>
        <begin position="30"/>
        <end position="50"/>
    </location>
</feature>
<accession>A0ABP9QU65</accession>
<sequence length="241" mass="26630">MIKLLLLLLNGAKLGKLLTTGGSMLVSVVLYAWIFGWGYAVGFVAMMFLHEMGHFIAARQRGLPAGLPTFIPFIGAWTQLERMPHDAETEAYVGIAGPLAGTLAALICYFFARDQHSPLLLAVAYSGFFLNLLNLLPVPLFDGGRITAAISRRIWFVGVPVLIALLLWRPSPALFIMTLLAAPQLWDAWKTRHEIQHYFEVPLAKRLEYGALYIALIGYLAVMTSEVHDMLSTVRVGGFPT</sequence>
<gene>
    <name evidence="14" type="ORF">GCM10025770_25200</name>
</gene>
<keyword evidence="5 12" id="KW-0812">Transmembrane</keyword>
<evidence type="ECO:0000313" key="14">
    <source>
        <dbReference type="EMBL" id="GAA5167112.1"/>
    </source>
</evidence>
<dbReference type="RefSeq" id="WP_345533333.1">
    <property type="nucleotide sequence ID" value="NZ_BAABLD010000008.1"/>
</dbReference>
<dbReference type="PANTHER" id="PTHR39188">
    <property type="entry name" value="MEMBRANE-ASSOCIATED ZINC METALLOPROTEASE M50B"/>
    <property type="match status" value="1"/>
</dbReference>
<evidence type="ECO:0000256" key="6">
    <source>
        <dbReference type="ARBA" id="ARBA00022723"/>
    </source>
</evidence>
<evidence type="ECO:0000259" key="13">
    <source>
        <dbReference type="Pfam" id="PF02163"/>
    </source>
</evidence>
<evidence type="ECO:0000256" key="10">
    <source>
        <dbReference type="ARBA" id="ARBA00023049"/>
    </source>
</evidence>
<keyword evidence="6" id="KW-0479">Metal-binding</keyword>
<keyword evidence="9 12" id="KW-1133">Transmembrane helix</keyword>
<feature type="domain" description="Peptidase M50" evidence="13">
    <location>
        <begin position="40"/>
        <end position="112"/>
    </location>
</feature>
<comment type="subcellular location">
    <subcellularLocation>
        <location evidence="2">Membrane</location>
        <topology evidence="2">Multi-pass membrane protein</topology>
    </subcellularLocation>
</comment>
<keyword evidence="4" id="KW-0645">Protease</keyword>
<reference evidence="15" key="1">
    <citation type="journal article" date="2019" name="Int. J. Syst. Evol. Microbiol.">
        <title>The Global Catalogue of Microorganisms (GCM) 10K type strain sequencing project: providing services to taxonomists for standard genome sequencing and annotation.</title>
        <authorList>
            <consortium name="The Broad Institute Genomics Platform"/>
            <consortium name="The Broad Institute Genome Sequencing Center for Infectious Disease"/>
            <person name="Wu L."/>
            <person name="Ma J."/>
        </authorList>
    </citation>
    <scope>NUCLEOTIDE SEQUENCE [LARGE SCALE GENOMIC DNA]</scope>
    <source>
        <strain evidence="15">JCM 18715</strain>
    </source>
</reference>
<evidence type="ECO:0000256" key="2">
    <source>
        <dbReference type="ARBA" id="ARBA00004141"/>
    </source>
</evidence>
<keyword evidence="7" id="KW-0378">Hydrolase</keyword>
<comment type="cofactor">
    <cofactor evidence="1">
        <name>Zn(2+)</name>
        <dbReference type="ChEBI" id="CHEBI:29105"/>
    </cofactor>
</comment>